<protein>
    <submittedName>
        <fullName evidence="1">Uncharacterized protein</fullName>
    </submittedName>
</protein>
<dbReference type="AlphaFoldDB" id="A0A7R9K2D1"/>
<accession>A0A7R9K2D1</accession>
<proteinExistence type="predicted"/>
<gene>
    <name evidence="1" type="ORF">TGEB3V08_LOCUS7264</name>
</gene>
<dbReference type="EMBL" id="OE842248">
    <property type="protein sequence ID" value="CAD7599144.1"/>
    <property type="molecule type" value="Genomic_DNA"/>
</dbReference>
<name>A0A7R9K2D1_TIMGE</name>
<sequence length="176" mass="20036">MVSIPDTFTPEKEVFTFTPEKEVFKVECDTEFKNEIVTTDVQFYDSSLRKMVSMPDTFTPEKEAFTFTPEKEAFTFTPEKEAFTFTPEKEVFTFIPEKEVFKNLKRLLPHGSETLCTAPMHETCVWLVCKNEAERASVRRMTVALICLPSTVICPTSGAELQSQAHYCGTTGPFTL</sequence>
<organism evidence="1">
    <name type="scientific">Timema genevievae</name>
    <name type="common">Walking stick</name>
    <dbReference type="NCBI Taxonomy" id="629358"/>
    <lineage>
        <taxon>Eukaryota</taxon>
        <taxon>Metazoa</taxon>
        <taxon>Ecdysozoa</taxon>
        <taxon>Arthropoda</taxon>
        <taxon>Hexapoda</taxon>
        <taxon>Insecta</taxon>
        <taxon>Pterygota</taxon>
        <taxon>Neoptera</taxon>
        <taxon>Polyneoptera</taxon>
        <taxon>Phasmatodea</taxon>
        <taxon>Timematodea</taxon>
        <taxon>Timematoidea</taxon>
        <taxon>Timematidae</taxon>
        <taxon>Timema</taxon>
    </lineage>
</organism>
<evidence type="ECO:0000313" key="1">
    <source>
        <dbReference type="EMBL" id="CAD7599144.1"/>
    </source>
</evidence>
<reference evidence="1" key="1">
    <citation type="submission" date="2020-11" db="EMBL/GenBank/DDBJ databases">
        <authorList>
            <person name="Tran Van P."/>
        </authorList>
    </citation>
    <scope>NUCLEOTIDE SEQUENCE</scope>
</reference>